<dbReference type="RefSeq" id="WP_015713038.1">
    <property type="nucleotide sequence ID" value="NC_015577.1"/>
</dbReference>
<organism evidence="1 2">
    <name type="scientific">Leadbettera azotonutricia (strain ATCC BAA-888 / DSM 13862 / ZAS-9)</name>
    <name type="common">Treponema azotonutricium</name>
    <dbReference type="NCBI Taxonomy" id="545695"/>
    <lineage>
        <taxon>Bacteria</taxon>
        <taxon>Pseudomonadati</taxon>
        <taxon>Spirochaetota</taxon>
        <taxon>Spirochaetia</taxon>
        <taxon>Spirochaetales</taxon>
        <taxon>Breznakiellaceae</taxon>
        <taxon>Leadbettera</taxon>
    </lineage>
</organism>
<dbReference type="AlphaFoldDB" id="F5YFN6"/>
<accession>F5YFN6</accession>
<name>F5YFN6_LEAAZ</name>
<reference evidence="1 2" key="2">
    <citation type="journal article" date="2011" name="ISME J.">
        <title>RNA-seq reveals cooperative metabolic interactions between two termite-gut spirochete species in co-culture.</title>
        <authorList>
            <person name="Rosenthal A.Z."/>
            <person name="Matson E.G."/>
            <person name="Eldar A."/>
            <person name="Leadbetter J.R."/>
        </authorList>
    </citation>
    <scope>NUCLEOTIDE SEQUENCE [LARGE SCALE GENOMIC DNA]</scope>
    <source>
        <strain evidence="2">ATCC BAA-888 / DSM 13862 / ZAS-9</strain>
    </source>
</reference>
<dbReference type="EMBL" id="CP001841">
    <property type="protein sequence ID" value="AEF82600.1"/>
    <property type="molecule type" value="Genomic_DNA"/>
</dbReference>
<protein>
    <submittedName>
        <fullName evidence="1">Uncharacterized protein</fullName>
    </submittedName>
</protein>
<evidence type="ECO:0000313" key="2">
    <source>
        <dbReference type="Proteomes" id="UP000009222"/>
    </source>
</evidence>
<keyword evidence="2" id="KW-1185">Reference proteome</keyword>
<dbReference type="HOGENOM" id="CLU_2756610_0_0_12"/>
<gene>
    <name evidence="1" type="ordered locus">TREAZ_2484</name>
</gene>
<dbReference type="KEGG" id="taz:TREAZ_2484"/>
<reference evidence="2" key="1">
    <citation type="submission" date="2009-12" db="EMBL/GenBank/DDBJ databases">
        <title>Complete sequence of Treponema azotonutricium strain ZAS-9.</title>
        <authorList>
            <person name="Tetu S.G."/>
            <person name="Matson E."/>
            <person name="Ren Q."/>
            <person name="Seshadri R."/>
            <person name="Elbourne L."/>
            <person name="Hassan K.A."/>
            <person name="Durkin A."/>
            <person name="Radune D."/>
            <person name="Mohamoud Y."/>
            <person name="Shay R."/>
            <person name="Jin S."/>
            <person name="Zhang X."/>
            <person name="Lucey K."/>
            <person name="Ballor N.R."/>
            <person name="Ottesen E."/>
            <person name="Rosenthal R."/>
            <person name="Allen A."/>
            <person name="Leadbetter J.R."/>
            <person name="Paulsen I.T."/>
        </authorList>
    </citation>
    <scope>NUCLEOTIDE SEQUENCE [LARGE SCALE GENOMIC DNA]</scope>
    <source>
        <strain evidence="2">ATCC BAA-888 / DSM 13862 / ZAS-9</strain>
    </source>
</reference>
<proteinExistence type="predicted"/>
<dbReference type="STRING" id="545695.TREAZ_2484"/>
<dbReference type="InParanoid" id="F5YFN6"/>
<dbReference type="Proteomes" id="UP000009222">
    <property type="component" value="Chromosome"/>
</dbReference>
<evidence type="ECO:0000313" key="1">
    <source>
        <dbReference type="EMBL" id="AEF82600.1"/>
    </source>
</evidence>
<sequence>MQKFYLVFSEFYDSGVVKAAIVREVEAAEKPKDTFKGLPKLDVYGTWYASKAEAEAAVIEARKQSFRRQV</sequence>